<keyword evidence="2" id="KW-1133">Transmembrane helix</keyword>
<evidence type="ECO:0000313" key="4">
    <source>
        <dbReference type="Proteomes" id="UP000748756"/>
    </source>
</evidence>
<evidence type="ECO:0000256" key="2">
    <source>
        <dbReference type="SAM" id="Phobius"/>
    </source>
</evidence>
<evidence type="ECO:0000313" key="3">
    <source>
        <dbReference type="EMBL" id="KAF9148893.1"/>
    </source>
</evidence>
<organism evidence="3 4">
    <name type="scientific">Linnemannia schmuckeri</name>
    <dbReference type="NCBI Taxonomy" id="64567"/>
    <lineage>
        <taxon>Eukaryota</taxon>
        <taxon>Fungi</taxon>
        <taxon>Fungi incertae sedis</taxon>
        <taxon>Mucoromycota</taxon>
        <taxon>Mortierellomycotina</taxon>
        <taxon>Mortierellomycetes</taxon>
        <taxon>Mortierellales</taxon>
        <taxon>Mortierellaceae</taxon>
        <taxon>Linnemannia</taxon>
    </lineage>
</organism>
<proteinExistence type="predicted"/>
<feature type="compositionally biased region" description="Low complexity" evidence="1">
    <location>
        <begin position="236"/>
        <end position="248"/>
    </location>
</feature>
<dbReference type="AlphaFoldDB" id="A0A9P5RXT4"/>
<keyword evidence="2" id="KW-0812">Transmembrane</keyword>
<evidence type="ECO:0000256" key="1">
    <source>
        <dbReference type="SAM" id="MobiDB-lite"/>
    </source>
</evidence>
<dbReference type="EMBL" id="JAAAUQ010000600">
    <property type="protein sequence ID" value="KAF9148893.1"/>
    <property type="molecule type" value="Genomic_DNA"/>
</dbReference>
<dbReference type="OrthoDB" id="2431349at2759"/>
<comment type="caution">
    <text evidence="3">The sequence shown here is derived from an EMBL/GenBank/DDBJ whole genome shotgun (WGS) entry which is preliminary data.</text>
</comment>
<sequence length="263" mass="28441">PQTPQIVRLGQGHAHVYRKEAGTITSYPLTDVASSIPTGIVTKTLEGLSLQHIIPGVHPQTSQLYDIDTSSVSSTAPLRPYQFVTSQYMASSVTLPTTTVLNTFQFGISLTAEGHIRGINLSGNATSSTFGQTANTGLVYVDAPYSSEFSSSSSSPKEDPPDSITPRKLAAILAGLALAMILALLTYRLWREKKNRKLRAIAAEASRLEPARYQPPYCGQGQGQAIELTTRAVPYNQQPQRQHRQNQPSARHDGPDAPPPYSA</sequence>
<dbReference type="Proteomes" id="UP000748756">
    <property type="component" value="Unassembled WGS sequence"/>
</dbReference>
<protein>
    <submittedName>
        <fullName evidence="3">Uncharacterized protein</fullName>
    </submittedName>
</protein>
<feature type="transmembrane region" description="Helical" evidence="2">
    <location>
        <begin position="169"/>
        <end position="190"/>
    </location>
</feature>
<feature type="non-terminal residue" evidence="3">
    <location>
        <position position="263"/>
    </location>
</feature>
<gene>
    <name evidence="3" type="ORF">BG015_009374</name>
</gene>
<reference evidence="3" key="1">
    <citation type="journal article" date="2020" name="Fungal Divers.">
        <title>Resolving the Mortierellaceae phylogeny through synthesis of multi-gene phylogenetics and phylogenomics.</title>
        <authorList>
            <person name="Vandepol N."/>
            <person name="Liber J."/>
            <person name="Desiro A."/>
            <person name="Na H."/>
            <person name="Kennedy M."/>
            <person name="Barry K."/>
            <person name="Grigoriev I.V."/>
            <person name="Miller A.N."/>
            <person name="O'Donnell K."/>
            <person name="Stajich J.E."/>
            <person name="Bonito G."/>
        </authorList>
    </citation>
    <scope>NUCLEOTIDE SEQUENCE</scope>
    <source>
        <strain evidence="3">NRRL 6426</strain>
    </source>
</reference>
<accession>A0A9P5RXT4</accession>
<name>A0A9P5RXT4_9FUNG</name>
<feature type="region of interest" description="Disordered" evidence="1">
    <location>
        <begin position="231"/>
        <end position="263"/>
    </location>
</feature>
<keyword evidence="2" id="KW-0472">Membrane</keyword>
<keyword evidence="4" id="KW-1185">Reference proteome</keyword>